<keyword evidence="7" id="KW-0539">Nucleus</keyword>
<dbReference type="PANTHER" id="PTHR16515:SF2">
    <property type="entry name" value="PR DOMAIN ZINC FINGER PROTEIN 4"/>
    <property type="match status" value="1"/>
</dbReference>
<keyword evidence="2" id="KW-0479">Metal-binding</keyword>
<evidence type="ECO:0000256" key="7">
    <source>
        <dbReference type="ARBA" id="ARBA00023242"/>
    </source>
</evidence>
<dbReference type="InterPro" id="IPR036236">
    <property type="entry name" value="Znf_C2H2_sf"/>
</dbReference>
<feature type="domain" description="C2H2-type" evidence="9">
    <location>
        <begin position="451"/>
        <end position="479"/>
    </location>
</feature>
<dbReference type="InterPro" id="IPR022755">
    <property type="entry name" value="Znf_C2H2_jaz"/>
</dbReference>
<comment type="subcellular location">
    <subcellularLocation>
        <location evidence="1">Nucleus</location>
    </subcellularLocation>
</comment>
<dbReference type="GO" id="GO:0006357">
    <property type="term" value="P:regulation of transcription by RNA polymerase II"/>
    <property type="evidence" value="ECO:0007669"/>
    <property type="project" value="TreeGrafter"/>
</dbReference>
<keyword evidence="3" id="KW-0677">Repeat</keyword>
<dbReference type="Pfam" id="PF13912">
    <property type="entry name" value="zf-C2H2_6"/>
    <property type="match status" value="1"/>
</dbReference>
<feature type="domain" description="C2H2-type" evidence="9">
    <location>
        <begin position="390"/>
        <end position="417"/>
    </location>
</feature>
<evidence type="ECO:0000259" key="9">
    <source>
        <dbReference type="PROSITE" id="PS50157"/>
    </source>
</evidence>
<feature type="domain" description="C2H2-type" evidence="9">
    <location>
        <begin position="296"/>
        <end position="324"/>
    </location>
</feature>
<dbReference type="GO" id="GO:0003700">
    <property type="term" value="F:DNA-binding transcription factor activity"/>
    <property type="evidence" value="ECO:0007669"/>
    <property type="project" value="TreeGrafter"/>
</dbReference>
<accession>A0A6J1N645</accession>
<feature type="domain" description="C2H2-type" evidence="9">
    <location>
        <begin position="418"/>
        <end position="448"/>
    </location>
</feature>
<dbReference type="AlphaFoldDB" id="A0A6J1N645"/>
<feature type="domain" description="C2H2-type" evidence="9">
    <location>
        <begin position="241"/>
        <end position="268"/>
    </location>
</feature>
<name>A0A6J1N645_BICAN</name>
<evidence type="ECO:0000256" key="1">
    <source>
        <dbReference type="ARBA" id="ARBA00004123"/>
    </source>
</evidence>
<evidence type="ECO:0000256" key="6">
    <source>
        <dbReference type="ARBA" id="ARBA00023125"/>
    </source>
</evidence>
<dbReference type="Pfam" id="PF00096">
    <property type="entry name" value="zf-C2H2"/>
    <property type="match status" value="4"/>
</dbReference>
<feature type="domain" description="C2H2-type" evidence="9">
    <location>
        <begin position="540"/>
        <end position="563"/>
    </location>
</feature>
<keyword evidence="4 8" id="KW-0863">Zinc-finger</keyword>
<feature type="domain" description="C2H2-type" evidence="9">
    <location>
        <begin position="355"/>
        <end position="383"/>
    </location>
</feature>
<evidence type="ECO:0000256" key="5">
    <source>
        <dbReference type="ARBA" id="ARBA00022833"/>
    </source>
</evidence>
<dbReference type="GO" id="GO:0000978">
    <property type="term" value="F:RNA polymerase II cis-regulatory region sequence-specific DNA binding"/>
    <property type="evidence" value="ECO:0007669"/>
    <property type="project" value="TreeGrafter"/>
</dbReference>
<dbReference type="SMART" id="SM00355">
    <property type="entry name" value="ZnF_C2H2"/>
    <property type="match status" value="11"/>
</dbReference>
<dbReference type="SUPFAM" id="SSF57667">
    <property type="entry name" value="beta-beta-alpha zinc fingers"/>
    <property type="match status" value="5"/>
</dbReference>
<feature type="domain" description="C2H2-type" evidence="9">
    <location>
        <begin position="480"/>
        <end position="508"/>
    </location>
</feature>
<feature type="domain" description="C2H2-type" evidence="9">
    <location>
        <begin position="270"/>
        <end position="297"/>
    </location>
</feature>
<feature type="domain" description="C2H2-type" evidence="9">
    <location>
        <begin position="512"/>
        <end position="539"/>
    </location>
</feature>
<dbReference type="Proteomes" id="UP001652582">
    <property type="component" value="Chromosome 25"/>
</dbReference>
<dbReference type="GO" id="GO:0008270">
    <property type="term" value="F:zinc ion binding"/>
    <property type="evidence" value="ECO:0007669"/>
    <property type="project" value="UniProtKB-KW"/>
</dbReference>
<sequence length="579" mass="67849">MDISQNTFKIQCCLGCLSNIENTLTNPYNIQSEILKTAFQMSTINLCYICKKVAQRSEQFIKNVQRNQSYLETFTSIPDIMIDTRQYCRPLISLSSVSQRSIVVLSDIDMEVPESVICDTHTKDVEIKSEFKRELSTEPSDEELIDDVDCQDSSIKGEKNVLEDLKEETESMSDDMSLSQLKKTVKKRKLKKKSKRLYQEKEKGMKIDKDPFITIINISREQCMKDRIEMRQDPKYINSIYKCEDCIKGFNFTETYERHMESHSKVNGEYECDICKRRMNSMEKLVSHKKYHEVRYKCSECGMTRLNRMTIKDHYKAMHLNDTLQHKCSLCNKLFNRQVSLKKHMANVHRRRERLDCKYCTKTFASKDGLNNHTMLKHPTQLSERSFKHNICEECGEAFKSPSQLKYHVTKHSDFKAFYCVECDRGFKSNYALKHHLKNAAAHVNYLELKLQCEHCDKKFGVTRELERHMNRVHLNRRPYQCDKCERAYLTMWSLSQHKRFTHEGHKRPLKYPCPLCDKVFAGSTTRKVHMRTHTGERPYACTKCAATFSQSAALATHNKLVHLRLTRDGQPKKQAASS</sequence>
<feature type="domain" description="C2H2-type" evidence="9">
    <location>
        <begin position="326"/>
        <end position="354"/>
    </location>
</feature>
<dbReference type="PANTHER" id="PTHR16515">
    <property type="entry name" value="PR DOMAIN ZINC FINGER PROTEIN"/>
    <property type="match status" value="1"/>
</dbReference>
<proteinExistence type="predicted"/>
<evidence type="ECO:0000256" key="4">
    <source>
        <dbReference type="ARBA" id="ARBA00022771"/>
    </source>
</evidence>
<dbReference type="RefSeq" id="XP_023943300.2">
    <property type="nucleotide sequence ID" value="XM_024087532.2"/>
</dbReference>
<dbReference type="KEGG" id="bany:112049588"/>
<dbReference type="InterPro" id="IPR050331">
    <property type="entry name" value="Zinc_finger"/>
</dbReference>
<dbReference type="InterPro" id="IPR013087">
    <property type="entry name" value="Znf_C2H2_type"/>
</dbReference>
<keyword evidence="10" id="KW-1185">Reference proteome</keyword>
<organism evidence="10 11">
    <name type="scientific">Bicyclus anynana</name>
    <name type="common">Squinting bush brown butterfly</name>
    <dbReference type="NCBI Taxonomy" id="110368"/>
    <lineage>
        <taxon>Eukaryota</taxon>
        <taxon>Metazoa</taxon>
        <taxon>Ecdysozoa</taxon>
        <taxon>Arthropoda</taxon>
        <taxon>Hexapoda</taxon>
        <taxon>Insecta</taxon>
        <taxon>Pterygota</taxon>
        <taxon>Neoptera</taxon>
        <taxon>Endopterygota</taxon>
        <taxon>Lepidoptera</taxon>
        <taxon>Glossata</taxon>
        <taxon>Ditrysia</taxon>
        <taxon>Papilionoidea</taxon>
        <taxon>Nymphalidae</taxon>
        <taxon>Satyrinae</taxon>
        <taxon>Satyrini</taxon>
        <taxon>Mycalesina</taxon>
        <taxon>Bicyclus</taxon>
    </lineage>
</organism>
<keyword evidence="5" id="KW-0862">Zinc</keyword>
<dbReference type="OrthoDB" id="10018191at2759"/>
<dbReference type="GeneID" id="112049588"/>
<evidence type="ECO:0000256" key="2">
    <source>
        <dbReference type="ARBA" id="ARBA00022723"/>
    </source>
</evidence>
<evidence type="ECO:0000313" key="10">
    <source>
        <dbReference type="Proteomes" id="UP001652582"/>
    </source>
</evidence>
<protein>
    <submittedName>
        <fullName evidence="11">Zinc finger protein 91</fullName>
    </submittedName>
</protein>
<evidence type="ECO:0000256" key="8">
    <source>
        <dbReference type="PROSITE-ProRule" id="PRU00042"/>
    </source>
</evidence>
<gene>
    <name evidence="11" type="primary">LOC112049588</name>
</gene>
<evidence type="ECO:0000313" key="11">
    <source>
        <dbReference type="RefSeq" id="XP_023943300.2"/>
    </source>
</evidence>
<dbReference type="Pfam" id="PF12171">
    <property type="entry name" value="zf-C2H2_jaz"/>
    <property type="match status" value="1"/>
</dbReference>
<reference evidence="11" key="1">
    <citation type="submission" date="2025-08" db="UniProtKB">
        <authorList>
            <consortium name="RefSeq"/>
        </authorList>
    </citation>
    <scope>IDENTIFICATION</scope>
</reference>
<evidence type="ECO:0000256" key="3">
    <source>
        <dbReference type="ARBA" id="ARBA00022737"/>
    </source>
</evidence>
<keyword evidence="6" id="KW-0238">DNA-binding</keyword>
<dbReference type="Gene3D" id="3.30.160.60">
    <property type="entry name" value="Classic Zinc Finger"/>
    <property type="match status" value="7"/>
</dbReference>
<dbReference type="PROSITE" id="PS50157">
    <property type="entry name" value="ZINC_FINGER_C2H2_2"/>
    <property type="match status" value="11"/>
</dbReference>
<dbReference type="PROSITE" id="PS00028">
    <property type="entry name" value="ZINC_FINGER_C2H2_1"/>
    <property type="match status" value="9"/>
</dbReference>
<dbReference type="GO" id="GO:0005634">
    <property type="term" value="C:nucleus"/>
    <property type="evidence" value="ECO:0007669"/>
    <property type="project" value="UniProtKB-SubCell"/>
</dbReference>